<dbReference type="AlphaFoldDB" id="A0A3R7YDS0"/>
<organism evidence="1 2">
    <name type="scientific">Peronospora effusa</name>
    <dbReference type="NCBI Taxonomy" id="542832"/>
    <lineage>
        <taxon>Eukaryota</taxon>
        <taxon>Sar</taxon>
        <taxon>Stramenopiles</taxon>
        <taxon>Oomycota</taxon>
        <taxon>Peronosporomycetes</taxon>
        <taxon>Peronosporales</taxon>
        <taxon>Peronosporaceae</taxon>
        <taxon>Peronospora</taxon>
    </lineage>
</organism>
<evidence type="ECO:0000313" key="2">
    <source>
        <dbReference type="Proteomes" id="UP000286097"/>
    </source>
</evidence>
<gene>
    <name evidence="1" type="ORF">DD237_002651</name>
</gene>
<dbReference type="OrthoDB" id="72359at2759"/>
<sequence length="157" mass="17600">MTNETKPKHVHWGPVSVLVFNVGYNASAVPSSGGPPVGLIGKPISHSSSMLLVETDEEEVKESKDESIIDSCTRRTCNELWLDPMERARLLVKNQAFAMDDIALICRDVRATLDSRVVSRWDQVTKKVMNDSCSSRDVTLHRCGHVYTTPREKVLLY</sequence>
<reference evidence="1 2" key="1">
    <citation type="submission" date="2018-06" db="EMBL/GenBank/DDBJ databases">
        <title>Comparative genomics of downy mildews reveals potential adaptations to biotrophy.</title>
        <authorList>
            <person name="Fletcher K."/>
            <person name="Klosterman S.J."/>
            <person name="Derevnina L."/>
            <person name="Martin F."/>
            <person name="Koike S."/>
            <person name="Reyes Chin-Wo S."/>
            <person name="Mou B."/>
            <person name="Michelmore R."/>
        </authorList>
    </citation>
    <scope>NUCLEOTIDE SEQUENCE [LARGE SCALE GENOMIC DNA]</scope>
    <source>
        <strain evidence="1 2">R13</strain>
    </source>
</reference>
<comment type="caution">
    <text evidence="1">The sequence shown here is derived from an EMBL/GenBank/DDBJ whole genome shotgun (WGS) entry which is preliminary data.</text>
</comment>
<evidence type="ECO:0000313" key="1">
    <source>
        <dbReference type="EMBL" id="RQM17924.1"/>
    </source>
</evidence>
<dbReference type="EMBL" id="QKXF01000086">
    <property type="protein sequence ID" value="RQM17924.1"/>
    <property type="molecule type" value="Genomic_DNA"/>
</dbReference>
<accession>A0A3R7YDS0</accession>
<name>A0A3R7YDS0_9STRA</name>
<proteinExistence type="predicted"/>
<dbReference type="Proteomes" id="UP000286097">
    <property type="component" value="Unassembled WGS sequence"/>
</dbReference>
<dbReference type="VEuPathDB" id="FungiDB:DD237_002651"/>
<protein>
    <submittedName>
        <fullName evidence="1">Uncharacterized protein</fullName>
    </submittedName>
</protein>